<feature type="chain" id="PRO_5022218248" evidence="5">
    <location>
        <begin position="38"/>
        <end position="481"/>
    </location>
</feature>
<evidence type="ECO:0000256" key="1">
    <source>
        <dbReference type="ARBA" id="ARBA00008779"/>
    </source>
</evidence>
<dbReference type="EC" id="3.1.6.1" evidence="7"/>
<comment type="similarity">
    <text evidence="1">Belongs to the sulfatase family.</text>
</comment>
<evidence type="ECO:0000313" key="7">
    <source>
        <dbReference type="EMBL" id="QDT11112.1"/>
    </source>
</evidence>
<keyword evidence="5" id="KW-0732">Signal</keyword>
<evidence type="ECO:0000256" key="5">
    <source>
        <dbReference type="SAM" id="SignalP"/>
    </source>
</evidence>
<dbReference type="InterPro" id="IPR017850">
    <property type="entry name" value="Alkaline_phosphatase_core_sf"/>
</dbReference>
<dbReference type="PANTHER" id="PTHR42693:SF53">
    <property type="entry name" value="ENDO-4-O-SULFATASE"/>
    <property type="match status" value="1"/>
</dbReference>
<dbReference type="InterPro" id="IPR050738">
    <property type="entry name" value="Sulfatase"/>
</dbReference>
<reference evidence="7 8" key="1">
    <citation type="submission" date="2019-02" db="EMBL/GenBank/DDBJ databases">
        <title>Deep-cultivation of Planctomycetes and their phenomic and genomic characterization uncovers novel biology.</title>
        <authorList>
            <person name="Wiegand S."/>
            <person name="Jogler M."/>
            <person name="Boedeker C."/>
            <person name="Pinto D."/>
            <person name="Vollmers J."/>
            <person name="Rivas-Marin E."/>
            <person name="Kohn T."/>
            <person name="Peeters S.H."/>
            <person name="Heuer A."/>
            <person name="Rast P."/>
            <person name="Oberbeckmann S."/>
            <person name="Bunk B."/>
            <person name="Jeske O."/>
            <person name="Meyerdierks A."/>
            <person name="Storesund J.E."/>
            <person name="Kallscheuer N."/>
            <person name="Luecker S."/>
            <person name="Lage O.M."/>
            <person name="Pohl T."/>
            <person name="Merkel B.J."/>
            <person name="Hornburger P."/>
            <person name="Mueller R.-W."/>
            <person name="Bruemmer F."/>
            <person name="Labrenz M."/>
            <person name="Spormann A.M."/>
            <person name="Op den Camp H."/>
            <person name="Overmann J."/>
            <person name="Amann R."/>
            <person name="Jetten M.S.M."/>
            <person name="Mascher T."/>
            <person name="Medema M.H."/>
            <person name="Devos D.P."/>
            <person name="Kaster A.-K."/>
            <person name="Ovreas L."/>
            <person name="Rohde M."/>
            <person name="Galperin M.Y."/>
            <person name="Jogler C."/>
        </authorList>
    </citation>
    <scope>NUCLEOTIDE SEQUENCE [LARGE SCALE GENOMIC DNA]</scope>
    <source>
        <strain evidence="7 8">K23_9</strain>
    </source>
</reference>
<dbReference type="PROSITE" id="PS00523">
    <property type="entry name" value="SULFATASE_1"/>
    <property type="match status" value="1"/>
</dbReference>
<dbReference type="PROSITE" id="PS00149">
    <property type="entry name" value="SULFATASE_2"/>
    <property type="match status" value="1"/>
</dbReference>
<evidence type="ECO:0000256" key="2">
    <source>
        <dbReference type="ARBA" id="ARBA00022723"/>
    </source>
</evidence>
<accession>A0A517NVG9</accession>
<keyword evidence="2" id="KW-0479">Metal-binding</keyword>
<dbReference type="OrthoDB" id="9762324at2"/>
<dbReference type="GO" id="GO:0046872">
    <property type="term" value="F:metal ion binding"/>
    <property type="evidence" value="ECO:0007669"/>
    <property type="project" value="UniProtKB-KW"/>
</dbReference>
<evidence type="ECO:0000256" key="4">
    <source>
        <dbReference type="ARBA" id="ARBA00022837"/>
    </source>
</evidence>
<dbReference type="Pfam" id="PF00884">
    <property type="entry name" value="Sulfatase"/>
    <property type="match status" value="1"/>
</dbReference>
<organism evidence="7 8">
    <name type="scientific">Stieleria marina</name>
    <dbReference type="NCBI Taxonomy" id="1930275"/>
    <lineage>
        <taxon>Bacteria</taxon>
        <taxon>Pseudomonadati</taxon>
        <taxon>Planctomycetota</taxon>
        <taxon>Planctomycetia</taxon>
        <taxon>Pirellulales</taxon>
        <taxon>Pirellulaceae</taxon>
        <taxon>Stieleria</taxon>
    </lineage>
</organism>
<dbReference type="Proteomes" id="UP000319817">
    <property type="component" value="Chromosome"/>
</dbReference>
<dbReference type="AlphaFoldDB" id="A0A517NVG9"/>
<dbReference type="EMBL" id="CP036526">
    <property type="protein sequence ID" value="QDT11112.1"/>
    <property type="molecule type" value="Genomic_DNA"/>
</dbReference>
<keyword evidence="4" id="KW-0106">Calcium</keyword>
<gene>
    <name evidence="7" type="ORF">K239x_31060</name>
</gene>
<protein>
    <submittedName>
        <fullName evidence="7">Arylsulfatase</fullName>
        <ecNumber evidence="7">3.1.6.1</ecNumber>
    </submittedName>
</protein>
<dbReference type="Gene3D" id="3.40.720.10">
    <property type="entry name" value="Alkaline Phosphatase, subunit A"/>
    <property type="match status" value="1"/>
</dbReference>
<dbReference type="InterPro" id="IPR000917">
    <property type="entry name" value="Sulfatase_N"/>
</dbReference>
<keyword evidence="8" id="KW-1185">Reference proteome</keyword>
<sequence length="481" mass="53303" precursor="true">MNPSPDTEQSMTHSSCCFLVAAACLLPLVVASTPTPAADRPNILLIVSDDQRPDTIASFGNNVIRTPNLDALAARGSVFSRAICANPICTPSRGEILTGCNGFNNGVSDFRGKFREGLSPIAQTLGDAGYQTCYVGKWHNAGRPSHHGYQKSKGLFSGGGGKLWKDQVDAHGRPVTGYRGWIFQSDSKELQPELGVGLTPDISERFADAAIDAIATSQKSPFFVHVNFTAPHDPLLIPTGYDDAYDPDKMPFPPNFIAQHPFDTGNIGGRDEVLLPTPRTEQDVRDDLAVYYAVITHLDEQVGRILKSLDSSGKRDNTVVIFTSDHGLAMGSHGLRGKQNMYEHTMNVPMLMSGPSIPTGETFDAQMYLRDLYPTICELADVSLPNPIDGRSVVPVLRHDTTRIHEYVFGYFRDVQRMIRGDRWKLIHYPQIDHWQLFDLANDPNEQNNLADVQRHADIKRELQGRLRRWQLQVGDPLANQ</sequence>
<name>A0A517NVG9_9BACT</name>
<dbReference type="GO" id="GO:0004065">
    <property type="term" value="F:arylsulfatase activity"/>
    <property type="evidence" value="ECO:0007669"/>
    <property type="project" value="UniProtKB-EC"/>
</dbReference>
<dbReference type="PANTHER" id="PTHR42693">
    <property type="entry name" value="ARYLSULFATASE FAMILY MEMBER"/>
    <property type="match status" value="1"/>
</dbReference>
<feature type="signal peptide" evidence="5">
    <location>
        <begin position="1"/>
        <end position="37"/>
    </location>
</feature>
<evidence type="ECO:0000313" key="8">
    <source>
        <dbReference type="Proteomes" id="UP000319817"/>
    </source>
</evidence>
<dbReference type="RefSeq" id="WP_145418904.1">
    <property type="nucleotide sequence ID" value="NZ_CP036526.1"/>
</dbReference>
<dbReference type="SUPFAM" id="SSF53649">
    <property type="entry name" value="Alkaline phosphatase-like"/>
    <property type="match status" value="1"/>
</dbReference>
<proteinExistence type="inferred from homology"/>
<evidence type="ECO:0000259" key="6">
    <source>
        <dbReference type="Pfam" id="PF00884"/>
    </source>
</evidence>
<feature type="domain" description="Sulfatase N-terminal" evidence="6">
    <location>
        <begin position="41"/>
        <end position="382"/>
    </location>
</feature>
<dbReference type="InterPro" id="IPR024607">
    <property type="entry name" value="Sulfatase_CS"/>
</dbReference>
<keyword evidence="3 7" id="KW-0378">Hydrolase</keyword>
<evidence type="ECO:0000256" key="3">
    <source>
        <dbReference type="ARBA" id="ARBA00022801"/>
    </source>
</evidence>